<dbReference type="Proteomes" id="UP001153148">
    <property type="component" value="Unassembled WGS sequence"/>
</dbReference>
<evidence type="ECO:0000313" key="2">
    <source>
        <dbReference type="Proteomes" id="UP001153148"/>
    </source>
</evidence>
<dbReference type="EMBL" id="CAJPIN010074875">
    <property type="protein sequence ID" value="CAG2067772.1"/>
    <property type="molecule type" value="Genomic_DNA"/>
</dbReference>
<proteinExistence type="predicted"/>
<sequence>RVLTVLGGKYNVLLPSRFSLLTDAQVEDIAKAELLLVYKGISKISKTAILTFEGKCAFKFAWLYNIEAFVSRDSGWIYDGTLEMRRINVSKNLAFSIEARVQIPEVMAKRRALINKQSEEELWFPVSVLTCLFEPMRRPQRF</sequence>
<accession>A0ABN7PJ16</accession>
<evidence type="ECO:0000313" key="1">
    <source>
        <dbReference type="EMBL" id="CAG2067772.1"/>
    </source>
</evidence>
<feature type="non-terminal residue" evidence="1">
    <location>
        <position position="1"/>
    </location>
</feature>
<gene>
    <name evidence="1" type="ORF">TPAB3V08_LOCUS14715</name>
</gene>
<reference evidence="1" key="1">
    <citation type="submission" date="2021-03" db="EMBL/GenBank/DDBJ databases">
        <authorList>
            <person name="Tran Van P."/>
        </authorList>
    </citation>
    <scope>NUCLEOTIDE SEQUENCE</scope>
</reference>
<name>A0ABN7PJ16_TIMPD</name>
<comment type="caution">
    <text evidence="1">The sequence shown here is derived from an EMBL/GenBank/DDBJ whole genome shotgun (WGS) entry which is preliminary data.</text>
</comment>
<organism evidence="1 2">
    <name type="scientific">Timema podura</name>
    <name type="common">Walking stick</name>
    <dbReference type="NCBI Taxonomy" id="61482"/>
    <lineage>
        <taxon>Eukaryota</taxon>
        <taxon>Metazoa</taxon>
        <taxon>Ecdysozoa</taxon>
        <taxon>Arthropoda</taxon>
        <taxon>Hexapoda</taxon>
        <taxon>Insecta</taxon>
        <taxon>Pterygota</taxon>
        <taxon>Neoptera</taxon>
        <taxon>Polyneoptera</taxon>
        <taxon>Phasmatodea</taxon>
        <taxon>Timematodea</taxon>
        <taxon>Timematoidea</taxon>
        <taxon>Timematidae</taxon>
        <taxon>Timema</taxon>
    </lineage>
</organism>
<keyword evidence="2" id="KW-1185">Reference proteome</keyword>
<protein>
    <submittedName>
        <fullName evidence="1">Uncharacterized protein</fullName>
    </submittedName>
</protein>